<protein>
    <submittedName>
        <fullName evidence="1">Uncharacterized protein</fullName>
    </submittedName>
</protein>
<proteinExistence type="predicted"/>
<name>A0A0K2UKK1_LEPSM</name>
<reference evidence="1" key="1">
    <citation type="submission" date="2014-05" db="EMBL/GenBank/DDBJ databases">
        <authorList>
            <person name="Chronopoulou M."/>
        </authorList>
    </citation>
    <scope>NUCLEOTIDE SEQUENCE</scope>
    <source>
        <tissue evidence="1">Whole organism</tissue>
    </source>
</reference>
<evidence type="ECO:0000313" key="1">
    <source>
        <dbReference type="EMBL" id="CDW38422.1"/>
    </source>
</evidence>
<accession>A0A0K2UKK1</accession>
<dbReference type="EMBL" id="HACA01021061">
    <property type="protein sequence ID" value="CDW38422.1"/>
    <property type="molecule type" value="Transcribed_RNA"/>
</dbReference>
<dbReference type="AlphaFoldDB" id="A0A0K2UKK1"/>
<organism evidence="1">
    <name type="scientific">Lepeophtheirus salmonis</name>
    <name type="common">Salmon louse</name>
    <name type="synonym">Caligus salmonis</name>
    <dbReference type="NCBI Taxonomy" id="72036"/>
    <lineage>
        <taxon>Eukaryota</taxon>
        <taxon>Metazoa</taxon>
        <taxon>Ecdysozoa</taxon>
        <taxon>Arthropoda</taxon>
        <taxon>Crustacea</taxon>
        <taxon>Multicrustacea</taxon>
        <taxon>Hexanauplia</taxon>
        <taxon>Copepoda</taxon>
        <taxon>Siphonostomatoida</taxon>
        <taxon>Caligidae</taxon>
        <taxon>Lepeophtheirus</taxon>
    </lineage>
</organism>
<sequence length="22" mass="2698">MEANFVIQANVIEHFDFSYLFY</sequence>